<dbReference type="Proteomes" id="UP000281553">
    <property type="component" value="Unassembled WGS sequence"/>
</dbReference>
<reference evidence="2 3" key="1">
    <citation type="submission" date="2018-11" db="EMBL/GenBank/DDBJ databases">
        <authorList>
            <consortium name="Pathogen Informatics"/>
        </authorList>
    </citation>
    <scope>NUCLEOTIDE SEQUENCE [LARGE SCALE GENOMIC DNA]</scope>
</reference>
<protein>
    <submittedName>
        <fullName evidence="2">Uncharacterized protein</fullName>
    </submittedName>
</protein>
<name>A0A3P7KXT4_DIBLA</name>
<feature type="region of interest" description="Disordered" evidence="1">
    <location>
        <begin position="50"/>
        <end position="70"/>
    </location>
</feature>
<proteinExistence type="predicted"/>
<keyword evidence="3" id="KW-1185">Reference proteome</keyword>
<evidence type="ECO:0000256" key="1">
    <source>
        <dbReference type="SAM" id="MobiDB-lite"/>
    </source>
</evidence>
<gene>
    <name evidence="2" type="ORF">DILT_LOCUS5205</name>
</gene>
<evidence type="ECO:0000313" key="2">
    <source>
        <dbReference type="EMBL" id="VDN09374.1"/>
    </source>
</evidence>
<dbReference type="AlphaFoldDB" id="A0A3P7KXT4"/>
<accession>A0A3P7KXT4</accession>
<evidence type="ECO:0000313" key="3">
    <source>
        <dbReference type="Proteomes" id="UP000281553"/>
    </source>
</evidence>
<sequence>MNTYATELMRAADARNCRRKLERLRDRQDESIHVKTCKDLWVGRPYRPRRKVPNHPLGPPNHPCEVGAGEDHRRMDLSPLSDEYWQVCNGF</sequence>
<organism evidence="2 3">
    <name type="scientific">Dibothriocephalus latus</name>
    <name type="common">Fish tapeworm</name>
    <name type="synonym">Diphyllobothrium latum</name>
    <dbReference type="NCBI Taxonomy" id="60516"/>
    <lineage>
        <taxon>Eukaryota</taxon>
        <taxon>Metazoa</taxon>
        <taxon>Spiralia</taxon>
        <taxon>Lophotrochozoa</taxon>
        <taxon>Platyhelminthes</taxon>
        <taxon>Cestoda</taxon>
        <taxon>Eucestoda</taxon>
        <taxon>Diphyllobothriidea</taxon>
        <taxon>Diphyllobothriidae</taxon>
        <taxon>Dibothriocephalus</taxon>
    </lineage>
</organism>
<dbReference type="EMBL" id="UYRU01046914">
    <property type="protein sequence ID" value="VDN09374.1"/>
    <property type="molecule type" value="Genomic_DNA"/>
</dbReference>